<keyword evidence="9" id="KW-1185">Reference proteome</keyword>
<comment type="subcellular location">
    <subcellularLocation>
        <location evidence="1 7">Nucleus</location>
    </subcellularLocation>
</comment>
<dbReference type="Pfam" id="PF25416">
    <property type="entry name" value="GRHL1_C"/>
    <property type="match status" value="1"/>
</dbReference>
<dbReference type="SUPFAM" id="SSF47769">
    <property type="entry name" value="SAM/Pointed domain"/>
    <property type="match status" value="1"/>
</dbReference>
<organism evidence="9 10">
    <name type="scientific">Salmo salar</name>
    <name type="common">Atlantic salmon</name>
    <dbReference type="NCBI Taxonomy" id="8030"/>
    <lineage>
        <taxon>Eukaryota</taxon>
        <taxon>Metazoa</taxon>
        <taxon>Chordata</taxon>
        <taxon>Craniata</taxon>
        <taxon>Vertebrata</taxon>
        <taxon>Euteleostomi</taxon>
        <taxon>Actinopterygii</taxon>
        <taxon>Neopterygii</taxon>
        <taxon>Teleostei</taxon>
        <taxon>Protacanthopterygii</taxon>
        <taxon>Salmoniformes</taxon>
        <taxon>Salmonidae</taxon>
        <taxon>Salmoninae</taxon>
        <taxon>Salmo</taxon>
    </lineage>
</organism>
<comment type="similarity">
    <text evidence="2">Belongs to the grh/CP2 family. CP2 subfamily.</text>
</comment>
<dbReference type="InterPro" id="IPR040167">
    <property type="entry name" value="TF_CP2-like"/>
</dbReference>
<feature type="domain" description="Grh/CP2 DB" evidence="8">
    <location>
        <begin position="42"/>
        <end position="278"/>
    </location>
</feature>
<dbReference type="GeneID" id="100380829"/>
<evidence type="ECO:0000256" key="7">
    <source>
        <dbReference type="PROSITE-ProRule" id="PRU01313"/>
    </source>
</evidence>
<evidence type="ECO:0000256" key="3">
    <source>
        <dbReference type="ARBA" id="ARBA00023015"/>
    </source>
</evidence>
<evidence type="ECO:0000313" key="9">
    <source>
        <dbReference type="Proteomes" id="UP001652741"/>
    </source>
</evidence>
<evidence type="ECO:0000313" key="10">
    <source>
        <dbReference type="RefSeq" id="XP_045560310.1"/>
    </source>
</evidence>
<dbReference type="PANTHER" id="PTHR11037">
    <property type="entry name" value="TRANSCRIPTION FACTOR CP2"/>
    <property type="match status" value="1"/>
</dbReference>
<dbReference type="Pfam" id="PF18016">
    <property type="entry name" value="SAM_3"/>
    <property type="match status" value="1"/>
</dbReference>
<keyword evidence="5" id="KW-0804">Transcription</keyword>
<keyword evidence="4 7" id="KW-0238">DNA-binding</keyword>
<protein>
    <submittedName>
        <fullName evidence="10">Transcription factor CP2-like protein 1 isoform X2</fullName>
    </submittedName>
</protein>
<evidence type="ECO:0000256" key="1">
    <source>
        <dbReference type="ARBA" id="ARBA00004123"/>
    </source>
</evidence>
<dbReference type="PROSITE" id="PS51968">
    <property type="entry name" value="GRH_CP2_DB"/>
    <property type="match status" value="1"/>
</dbReference>
<evidence type="ECO:0000259" key="8">
    <source>
        <dbReference type="PROSITE" id="PS51968"/>
    </source>
</evidence>
<dbReference type="Gene3D" id="1.10.150.50">
    <property type="entry name" value="Transcription Factor, Ets-1"/>
    <property type="match status" value="1"/>
</dbReference>
<dbReference type="InterPro" id="IPR057520">
    <property type="entry name" value="GRHL1/CP2_C"/>
</dbReference>
<proteinExistence type="inferred from homology"/>
<dbReference type="InterPro" id="IPR041418">
    <property type="entry name" value="SAM_3"/>
</dbReference>
<evidence type="ECO:0000256" key="2">
    <source>
        <dbReference type="ARBA" id="ARBA00010852"/>
    </source>
</evidence>
<dbReference type="Pfam" id="PF04516">
    <property type="entry name" value="CP2"/>
    <property type="match status" value="1"/>
</dbReference>
<dbReference type="InterPro" id="IPR007604">
    <property type="entry name" value="CP2"/>
</dbReference>
<keyword evidence="3" id="KW-0805">Transcription regulation</keyword>
<dbReference type="RefSeq" id="XP_045560310.1">
    <property type="nucleotide sequence ID" value="XM_045704354.1"/>
</dbReference>
<sequence>MLFWHNQPEPYHQHSTASYIRDALAPFLKHEEERHATENGAKCSPFQYVLCAATSPAVKQQEETLTYLNQGQSYEIRMLNRKLVEYTDLSSKYVKSIVRVVFHDRRLQYTEHQQLEGWRWNRPGDRILDVDTPLSVGVVEPRAHPLQLNTIEFLWDPVKNASVFIQVNCISTEFTPRKHGGEKGVPFRIQIDTFTQNEHGEYLEHMHSSSCQVKVFKCSPWPDAPNLGSTNNTPSPVYHSSPTSCSFTDGNSSPIQQGELILSGCSSDHLVPSSSPQDTQLWLQLHRFSPFCRLFSSFSDQFVSDCGSSVNVVGADLLKMSREDLIQICGPSDGIRLFNTIKGRCIQPRLTIYVCQQQPRNQPQTKPGGGEVYHALYLEDLTLGDLSEKIALLYSVTPQQISHIYRQGPTGIHILVSDEMVQNFTEETSFVVNTLKDENNDGYHVVLK</sequence>
<accession>A0ABM3DNC1</accession>
<keyword evidence="6 7" id="KW-0539">Nucleus</keyword>
<gene>
    <name evidence="10" type="primary">tfcp2l1</name>
    <name evidence="10" type="synonym">tf2l1</name>
</gene>
<evidence type="ECO:0000256" key="6">
    <source>
        <dbReference type="ARBA" id="ARBA00023242"/>
    </source>
</evidence>
<dbReference type="InterPro" id="IPR013761">
    <property type="entry name" value="SAM/pointed_sf"/>
</dbReference>
<reference evidence="10" key="1">
    <citation type="submission" date="2025-08" db="UniProtKB">
        <authorList>
            <consortium name="RefSeq"/>
        </authorList>
    </citation>
    <scope>IDENTIFICATION</scope>
</reference>
<dbReference type="Proteomes" id="UP001652741">
    <property type="component" value="Chromosome ssa21"/>
</dbReference>
<evidence type="ECO:0000256" key="4">
    <source>
        <dbReference type="ARBA" id="ARBA00023125"/>
    </source>
</evidence>
<evidence type="ECO:0000256" key="5">
    <source>
        <dbReference type="ARBA" id="ARBA00023163"/>
    </source>
</evidence>
<name>A0ABM3DNC1_SALSA</name>
<dbReference type="PANTHER" id="PTHR11037:SF18">
    <property type="entry name" value="TRANSCRIPTION FACTOR CP2-LIKE PROTEIN 1"/>
    <property type="match status" value="1"/>
</dbReference>